<name>A0ABW5CGU6_9PROT</name>
<evidence type="ECO:0000256" key="1">
    <source>
        <dbReference type="RuleBase" id="RU004508"/>
    </source>
</evidence>
<gene>
    <name evidence="2" type="ORF">ACFSNB_16935</name>
</gene>
<dbReference type="CDD" id="cd00616">
    <property type="entry name" value="AHBA_syn"/>
    <property type="match status" value="1"/>
</dbReference>
<dbReference type="RefSeq" id="WP_377318723.1">
    <property type="nucleotide sequence ID" value="NZ_JBHUIY010000049.1"/>
</dbReference>
<dbReference type="Gene3D" id="3.40.640.10">
    <property type="entry name" value="Type I PLP-dependent aspartate aminotransferase-like (Major domain)"/>
    <property type="match status" value="1"/>
</dbReference>
<organism evidence="2 3">
    <name type="scientific">Phaeospirillum tilakii</name>
    <dbReference type="NCBI Taxonomy" id="741673"/>
    <lineage>
        <taxon>Bacteria</taxon>
        <taxon>Pseudomonadati</taxon>
        <taxon>Pseudomonadota</taxon>
        <taxon>Alphaproteobacteria</taxon>
        <taxon>Rhodospirillales</taxon>
        <taxon>Rhodospirillaceae</taxon>
        <taxon>Phaeospirillum</taxon>
    </lineage>
</organism>
<evidence type="ECO:0000313" key="3">
    <source>
        <dbReference type="Proteomes" id="UP001597296"/>
    </source>
</evidence>
<keyword evidence="2" id="KW-0808">Transferase</keyword>
<dbReference type="InterPro" id="IPR015424">
    <property type="entry name" value="PyrdxlP-dep_Trfase"/>
</dbReference>
<dbReference type="Proteomes" id="UP001597296">
    <property type="component" value="Unassembled WGS sequence"/>
</dbReference>
<comment type="caution">
    <text evidence="2">The sequence shown here is derived from an EMBL/GenBank/DDBJ whole genome shotgun (WGS) entry which is preliminary data.</text>
</comment>
<dbReference type="InterPro" id="IPR000653">
    <property type="entry name" value="DegT/StrS_aminotransferase"/>
</dbReference>
<dbReference type="GO" id="GO:0008483">
    <property type="term" value="F:transaminase activity"/>
    <property type="evidence" value="ECO:0007669"/>
    <property type="project" value="UniProtKB-KW"/>
</dbReference>
<dbReference type="PIRSF" id="PIRSF000390">
    <property type="entry name" value="PLP_StrS"/>
    <property type="match status" value="1"/>
</dbReference>
<sequence>MIPLCVPDLSGNEARYLAECVETTFVSSVGPFVNRFETMIAYATGAGQAVATSAGTTALHLALVTLGVEPGDLVIVPSFTFIASANAIAHAGAVPWLADIAVDSWTLDPLVLERMLDEETVVRRGQRLHCRSGRRVAAVMPVHTLGSPADLDAIVPIARAAGLPVVADGAACLGATLRGRPAGRMGADLTCLSFNGNKTVTTGGGGALVGDDAALCALARHLGTTARVGRDYNHDRIGFNYRMTNLAAAVGCAQLERLDAFLTAKRRIRAGYEVGLANRADYGRFPAPDWAEGACWLSGLVARDPAHAARLRATLAEGGVEARSFWKPVHLQAPYADAPRTPQPVADDLWERVVILPSSVALTEAEQGQVIDLLRAQR</sequence>
<dbReference type="PANTHER" id="PTHR30244">
    <property type="entry name" value="TRANSAMINASE"/>
    <property type="match status" value="1"/>
</dbReference>
<dbReference type="PANTHER" id="PTHR30244:SF30">
    <property type="entry name" value="BLR5990 PROTEIN"/>
    <property type="match status" value="1"/>
</dbReference>
<dbReference type="InterPro" id="IPR015421">
    <property type="entry name" value="PyrdxlP-dep_Trfase_major"/>
</dbReference>
<protein>
    <submittedName>
        <fullName evidence="2">DegT/DnrJ/EryC1/StrS family aminotransferase</fullName>
    </submittedName>
</protein>
<proteinExistence type="inferred from homology"/>
<keyword evidence="3" id="KW-1185">Reference proteome</keyword>
<dbReference type="SUPFAM" id="SSF53383">
    <property type="entry name" value="PLP-dependent transferases"/>
    <property type="match status" value="1"/>
</dbReference>
<keyword evidence="2" id="KW-0032">Aminotransferase</keyword>
<evidence type="ECO:0000313" key="2">
    <source>
        <dbReference type="EMBL" id="MFD2235491.1"/>
    </source>
</evidence>
<accession>A0ABW5CGU6</accession>
<keyword evidence="1" id="KW-0663">Pyridoxal phosphate</keyword>
<dbReference type="EMBL" id="JBHUIY010000049">
    <property type="protein sequence ID" value="MFD2235491.1"/>
    <property type="molecule type" value="Genomic_DNA"/>
</dbReference>
<reference evidence="3" key="1">
    <citation type="journal article" date="2019" name="Int. J. Syst. Evol. Microbiol.">
        <title>The Global Catalogue of Microorganisms (GCM) 10K type strain sequencing project: providing services to taxonomists for standard genome sequencing and annotation.</title>
        <authorList>
            <consortium name="The Broad Institute Genomics Platform"/>
            <consortium name="The Broad Institute Genome Sequencing Center for Infectious Disease"/>
            <person name="Wu L."/>
            <person name="Ma J."/>
        </authorList>
    </citation>
    <scope>NUCLEOTIDE SEQUENCE [LARGE SCALE GENOMIC DNA]</scope>
    <source>
        <strain evidence="3">KCTC 15012</strain>
    </source>
</reference>
<comment type="similarity">
    <text evidence="1">Belongs to the DegT/DnrJ/EryC1 family.</text>
</comment>
<dbReference type="Pfam" id="PF01041">
    <property type="entry name" value="DegT_DnrJ_EryC1"/>
    <property type="match status" value="1"/>
</dbReference>